<gene>
    <name evidence="10" type="primary">caiA</name>
    <name evidence="10" type="ORF">GCM10011354_28340</name>
</gene>
<evidence type="ECO:0000256" key="4">
    <source>
        <dbReference type="ARBA" id="ARBA00022827"/>
    </source>
</evidence>
<dbReference type="GO" id="GO:0050660">
    <property type="term" value="F:flavin adenine dinucleotide binding"/>
    <property type="evidence" value="ECO:0007669"/>
    <property type="project" value="InterPro"/>
</dbReference>
<dbReference type="InterPro" id="IPR009075">
    <property type="entry name" value="AcylCo_DH/oxidase_C"/>
</dbReference>
<evidence type="ECO:0000313" key="10">
    <source>
        <dbReference type="EMBL" id="GGI08288.1"/>
    </source>
</evidence>
<dbReference type="PROSITE" id="PS00073">
    <property type="entry name" value="ACYL_COA_DH_2"/>
    <property type="match status" value="1"/>
</dbReference>
<reference evidence="10" key="2">
    <citation type="submission" date="2020-09" db="EMBL/GenBank/DDBJ databases">
        <authorList>
            <person name="Sun Q."/>
            <person name="Zhou Y."/>
        </authorList>
    </citation>
    <scope>NUCLEOTIDE SEQUENCE</scope>
    <source>
        <strain evidence="10">CGMCC 1.14988</strain>
    </source>
</reference>
<feature type="domain" description="Acyl-CoA dehydrogenase/oxidase C-terminal" evidence="7">
    <location>
        <begin position="386"/>
        <end position="536"/>
    </location>
</feature>
<dbReference type="PANTHER" id="PTHR43884:SF25">
    <property type="entry name" value="ACYL-COA DEHYDROGENASE YDBM-RELATED"/>
    <property type="match status" value="1"/>
</dbReference>
<dbReference type="InterPro" id="IPR006089">
    <property type="entry name" value="Acyl-CoA_DH_CS"/>
</dbReference>
<dbReference type="Gene3D" id="1.20.140.10">
    <property type="entry name" value="Butyryl-CoA Dehydrogenase, subunit A, domain 3"/>
    <property type="match status" value="1"/>
</dbReference>
<dbReference type="InterPro" id="IPR006091">
    <property type="entry name" value="Acyl-CoA_Oxase/DH_mid-dom"/>
</dbReference>
<dbReference type="EMBL" id="BMHA01000011">
    <property type="protein sequence ID" value="GGI08288.1"/>
    <property type="molecule type" value="Genomic_DNA"/>
</dbReference>
<dbReference type="OrthoDB" id="9770681at2"/>
<evidence type="ECO:0000256" key="2">
    <source>
        <dbReference type="ARBA" id="ARBA00009347"/>
    </source>
</evidence>
<dbReference type="AlphaFoldDB" id="A0A8J3AH28"/>
<evidence type="ECO:0000259" key="9">
    <source>
        <dbReference type="Pfam" id="PF02771"/>
    </source>
</evidence>
<dbReference type="InterPro" id="IPR037069">
    <property type="entry name" value="AcylCoA_DH/ox_N_sf"/>
</dbReference>
<dbReference type="Pfam" id="PF00441">
    <property type="entry name" value="Acyl-CoA_dh_1"/>
    <property type="match status" value="1"/>
</dbReference>
<dbReference type="Gene3D" id="1.10.540.10">
    <property type="entry name" value="Acyl-CoA dehydrogenase/oxidase, N-terminal domain"/>
    <property type="match status" value="1"/>
</dbReference>
<organism evidence="10 11">
    <name type="scientific">Egicoccus halophilus</name>
    <dbReference type="NCBI Taxonomy" id="1670830"/>
    <lineage>
        <taxon>Bacteria</taxon>
        <taxon>Bacillati</taxon>
        <taxon>Actinomycetota</taxon>
        <taxon>Nitriliruptoria</taxon>
        <taxon>Egicoccales</taxon>
        <taxon>Egicoccaceae</taxon>
        <taxon>Egicoccus</taxon>
    </lineage>
</organism>
<dbReference type="Pfam" id="PF02771">
    <property type="entry name" value="Acyl-CoA_dh_N"/>
    <property type="match status" value="1"/>
</dbReference>
<dbReference type="InterPro" id="IPR013786">
    <property type="entry name" value="AcylCoA_DH/ox_N"/>
</dbReference>
<feature type="domain" description="Acyl-CoA dehydrogenase/oxidase N-terminal" evidence="9">
    <location>
        <begin position="142"/>
        <end position="258"/>
    </location>
</feature>
<dbReference type="InterPro" id="IPR009100">
    <property type="entry name" value="AcylCoA_DH/oxidase_NM_dom_sf"/>
</dbReference>
<dbReference type="SUPFAM" id="SSF56645">
    <property type="entry name" value="Acyl-CoA dehydrogenase NM domain-like"/>
    <property type="match status" value="1"/>
</dbReference>
<keyword evidence="4 6" id="KW-0274">FAD</keyword>
<dbReference type="GO" id="GO:0003995">
    <property type="term" value="F:acyl-CoA dehydrogenase activity"/>
    <property type="evidence" value="ECO:0007669"/>
    <property type="project" value="InterPro"/>
</dbReference>
<dbReference type="InterPro" id="IPR046373">
    <property type="entry name" value="Acyl-CoA_Oxase/DH_mid-dom_sf"/>
</dbReference>
<comment type="similarity">
    <text evidence="2 6">Belongs to the acyl-CoA dehydrogenase family.</text>
</comment>
<reference evidence="10" key="1">
    <citation type="journal article" date="2014" name="Int. J. Syst. Evol. Microbiol.">
        <title>Complete genome sequence of Corynebacterium casei LMG S-19264T (=DSM 44701T), isolated from a smear-ripened cheese.</title>
        <authorList>
            <consortium name="US DOE Joint Genome Institute (JGI-PGF)"/>
            <person name="Walter F."/>
            <person name="Albersmeier A."/>
            <person name="Kalinowski J."/>
            <person name="Ruckert C."/>
        </authorList>
    </citation>
    <scope>NUCLEOTIDE SEQUENCE</scope>
    <source>
        <strain evidence="10">CGMCC 1.14988</strain>
    </source>
</reference>
<evidence type="ECO:0000259" key="8">
    <source>
        <dbReference type="Pfam" id="PF02770"/>
    </source>
</evidence>
<evidence type="ECO:0000259" key="7">
    <source>
        <dbReference type="Pfam" id="PF00441"/>
    </source>
</evidence>
<evidence type="ECO:0000313" key="11">
    <source>
        <dbReference type="Proteomes" id="UP000650511"/>
    </source>
</evidence>
<keyword evidence="11" id="KW-1185">Reference proteome</keyword>
<keyword evidence="5 6" id="KW-0560">Oxidoreductase</keyword>
<dbReference type="PANTHER" id="PTHR43884">
    <property type="entry name" value="ACYL-COA DEHYDROGENASE"/>
    <property type="match status" value="1"/>
</dbReference>
<dbReference type="Pfam" id="PF02770">
    <property type="entry name" value="Acyl-CoA_dh_M"/>
    <property type="match status" value="1"/>
</dbReference>
<dbReference type="SUPFAM" id="SSF47203">
    <property type="entry name" value="Acyl-CoA dehydrogenase C-terminal domain-like"/>
    <property type="match status" value="1"/>
</dbReference>
<feature type="domain" description="Acyl-CoA oxidase/dehydrogenase middle" evidence="8">
    <location>
        <begin position="263"/>
        <end position="345"/>
    </location>
</feature>
<proteinExistence type="inferred from homology"/>
<comment type="cofactor">
    <cofactor evidence="1 6">
        <name>FAD</name>
        <dbReference type="ChEBI" id="CHEBI:57692"/>
    </cofactor>
</comment>
<evidence type="ECO:0000256" key="6">
    <source>
        <dbReference type="RuleBase" id="RU362125"/>
    </source>
</evidence>
<dbReference type="RefSeq" id="WP_130650089.1">
    <property type="nucleotide sequence ID" value="NZ_BMHA01000011.1"/>
</dbReference>
<sequence length="548" mass="58391">MEPLAQARSIVTALEEAVATSTRALAGRCAQDGRISTGRLDEHQTVAYDLASIASAVAAARQLLAYGERGDHEAALALAWAADVAADLQGRTAGRLAAWGLGADPLAGVADAVAAGRDPGVLAGLAERVLTTGEAGPRHLDEELEMVRQTFRRFAEDKVVPVAEEVHREDRDIPQDVVDGLAELGCFALSIPEQYGGFSAGGEDELLNMVLVTEELSRGSLGVAGSLITRPEIIGTAILKGGTEEQKQRWLPPIAAGEKMCGVAVTEPDVGSDVAGVKVSATRDGDEWVLNGVKTWCTFAGRAEYLLVLARTDPDRSLGHRGLSLFVVDKPSFDGHAWQVSQDAGGAMDARAIPTLGYRGMHSFEVVLDGWRVPHANLIGEDDGLGRGFYLQMQAFANARLQTAARALGVMQSALEHACGYAQQRHVFGTPLAGYELNRTKIARMAAMIAACRVFATDVARRLARGDDDAALAASQLKQLSCRVAEWVTREAQQIHGGYGYAEEYTVSRLFVDARVLSIFEGADEVLALRVIARTLLADALRDPPSAA</sequence>
<dbReference type="Proteomes" id="UP000650511">
    <property type="component" value="Unassembled WGS sequence"/>
</dbReference>
<evidence type="ECO:0000256" key="3">
    <source>
        <dbReference type="ARBA" id="ARBA00022630"/>
    </source>
</evidence>
<accession>A0A8J3AH28</accession>
<dbReference type="InterPro" id="IPR036250">
    <property type="entry name" value="AcylCo_DH-like_C"/>
</dbReference>
<evidence type="ECO:0000256" key="1">
    <source>
        <dbReference type="ARBA" id="ARBA00001974"/>
    </source>
</evidence>
<name>A0A8J3AH28_9ACTN</name>
<protein>
    <submittedName>
        <fullName evidence="10">Acyl-CoA dehydrogenase</fullName>
    </submittedName>
</protein>
<evidence type="ECO:0000256" key="5">
    <source>
        <dbReference type="ARBA" id="ARBA00023002"/>
    </source>
</evidence>
<comment type="caution">
    <text evidence="10">The sequence shown here is derived from an EMBL/GenBank/DDBJ whole genome shotgun (WGS) entry which is preliminary data.</text>
</comment>
<dbReference type="Gene3D" id="2.40.110.10">
    <property type="entry name" value="Butyryl-CoA Dehydrogenase, subunit A, domain 2"/>
    <property type="match status" value="1"/>
</dbReference>
<keyword evidence="3 6" id="KW-0285">Flavoprotein</keyword>